<evidence type="ECO:0000313" key="3">
    <source>
        <dbReference type="Proteomes" id="UP001479436"/>
    </source>
</evidence>
<evidence type="ECO:0000313" key="2">
    <source>
        <dbReference type="EMBL" id="KAK9717034.1"/>
    </source>
</evidence>
<reference evidence="2 3" key="1">
    <citation type="submission" date="2023-04" db="EMBL/GenBank/DDBJ databases">
        <title>Genome of Basidiobolus ranarum AG-B5.</title>
        <authorList>
            <person name="Stajich J.E."/>
            <person name="Carter-House D."/>
            <person name="Gryganskyi A."/>
        </authorList>
    </citation>
    <scope>NUCLEOTIDE SEQUENCE [LARGE SCALE GENOMIC DNA]</scope>
    <source>
        <strain evidence="2 3">AG-B5</strain>
    </source>
</reference>
<comment type="caution">
    <text evidence="2">The sequence shown here is derived from an EMBL/GenBank/DDBJ whole genome shotgun (WGS) entry which is preliminary data.</text>
</comment>
<gene>
    <name evidence="2" type="ORF">K7432_006465</name>
</gene>
<accession>A0ABR2W1J3</accession>
<keyword evidence="3" id="KW-1185">Reference proteome</keyword>
<evidence type="ECO:0000256" key="1">
    <source>
        <dbReference type="SAM" id="MobiDB-lite"/>
    </source>
</evidence>
<name>A0ABR2W1J3_9FUNG</name>
<dbReference type="EMBL" id="JASJQH010007162">
    <property type="protein sequence ID" value="KAK9717034.1"/>
    <property type="molecule type" value="Genomic_DNA"/>
</dbReference>
<organism evidence="2 3">
    <name type="scientific">Basidiobolus ranarum</name>
    <dbReference type="NCBI Taxonomy" id="34480"/>
    <lineage>
        <taxon>Eukaryota</taxon>
        <taxon>Fungi</taxon>
        <taxon>Fungi incertae sedis</taxon>
        <taxon>Zoopagomycota</taxon>
        <taxon>Entomophthoromycotina</taxon>
        <taxon>Basidiobolomycetes</taxon>
        <taxon>Basidiobolales</taxon>
        <taxon>Basidiobolaceae</taxon>
        <taxon>Basidiobolus</taxon>
    </lineage>
</organism>
<proteinExistence type="predicted"/>
<feature type="compositionally biased region" description="Polar residues" evidence="1">
    <location>
        <begin position="119"/>
        <end position="128"/>
    </location>
</feature>
<sequence length="152" mass="17522">MDTDRILRPKLKGILKRTCFHAKVDKGRLKWDEQNLQLIESPKNPKKLKEYKTPYIYYDSVNDVLLSDLKDIPIVTANPPPLKSENTSLPSHPCTENECEVKTENSLIASPDLRRIDQSSRTSSSYFQFDSEDSEMQDISEFKEEGIKPMDV</sequence>
<feature type="region of interest" description="Disordered" evidence="1">
    <location>
        <begin position="110"/>
        <end position="152"/>
    </location>
</feature>
<feature type="compositionally biased region" description="Basic and acidic residues" evidence="1">
    <location>
        <begin position="140"/>
        <end position="152"/>
    </location>
</feature>
<dbReference type="Proteomes" id="UP001479436">
    <property type="component" value="Unassembled WGS sequence"/>
</dbReference>
<protein>
    <submittedName>
        <fullName evidence="2">Uncharacterized protein</fullName>
    </submittedName>
</protein>